<evidence type="ECO:0000256" key="1">
    <source>
        <dbReference type="SAM" id="Phobius"/>
    </source>
</evidence>
<dbReference type="Proteomes" id="UP001159428">
    <property type="component" value="Unassembled WGS sequence"/>
</dbReference>
<dbReference type="Gene3D" id="1.20.1250.20">
    <property type="entry name" value="MFS general substrate transporter like domains"/>
    <property type="match status" value="1"/>
</dbReference>
<dbReference type="EMBL" id="CALNXJ010000034">
    <property type="protein sequence ID" value="CAH3140439.1"/>
    <property type="molecule type" value="Genomic_DNA"/>
</dbReference>
<keyword evidence="1" id="KW-0472">Membrane</keyword>
<feature type="transmembrane region" description="Helical" evidence="1">
    <location>
        <begin position="127"/>
        <end position="144"/>
    </location>
</feature>
<comment type="caution">
    <text evidence="2">The sequence shown here is derived from an EMBL/GenBank/DDBJ whole genome shotgun (WGS) entry which is preliminary data.</text>
</comment>
<dbReference type="GO" id="GO:0022857">
    <property type="term" value="F:transmembrane transporter activity"/>
    <property type="evidence" value="ECO:0007669"/>
    <property type="project" value="InterPro"/>
</dbReference>
<evidence type="ECO:0000313" key="2">
    <source>
        <dbReference type="EMBL" id="CAH3140439.1"/>
    </source>
</evidence>
<evidence type="ECO:0000313" key="3">
    <source>
        <dbReference type="Proteomes" id="UP001159428"/>
    </source>
</evidence>
<name>A0AAU9X9Z1_9CNID</name>
<dbReference type="InterPro" id="IPR011701">
    <property type="entry name" value="MFS"/>
</dbReference>
<dbReference type="PANTHER" id="PTHR11360">
    <property type="entry name" value="MONOCARBOXYLATE TRANSPORTER"/>
    <property type="match status" value="1"/>
</dbReference>
<keyword evidence="1" id="KW-1133">Transmembrane helix</keyword>
<feature type="transmembrane region" description="Helical" evidence="1">
    <location>
        <begin position="251"/>
        <end position="269"/>
    </location>
</feature>
<proteinExistence type="predicted"/>
<feature type="transmembrane region" description="Helical" evidence="1">
    <location>
        <begin position="215"/>
        <end position="239"/>
    </location>
</feature>
<dbReference type="SUPFAM" id="SSF103473">
    <property type="entry name" value="MFS general substrate transporter"/>
    <property type="match status" value="1"/>
</dbReference>
<keyword evidence="1" id="KW-0812">Transmembrane</keyword>
<reference evidence="2 3" key="1">
    <citation type="submission" date="2022-05" db="EMBL/GenBank/DDBJ databases">
        <authorList>
            <consortium name="Genoscope - CEA"/>
            <person name="William W."/>
        </authorList>
    </citation>
    <scope>NUCLEOTIDE SEQUENCE [LARGE SCALE GENOMIC DNA]</scope>
</reference>
<sequence>MGEENTFKKLKRIFSGKRFQDSSWSWVVCISATVCNAINLGFTLSFGVLFPELMRHFNATRERTELETLEQQVGSKGRISFYCSVWTYPVYTFVVISVSVASFGMFIPQLNLVKYCEDLGITAQSASRLFIFIGLTSSLARILSGKLCNSPTINPVFVYQSSLFIGGVSVLLLPYATKYWALVVFSCAYGTSDGIFISTANYIPLSCVDEKRKTAAFCIECLLYSFSVATGGPIAGLMADQTGNYTSSFKMTGGVLMLAFVIPFALIFINRRKSSSQSNSAGQEKCVTRKQQTLLLEQM</sequence>
<feature type="transmembrane region" description="Helical" evidence="1">
    <location>
        <begin position="156"/>
        <end position="173"/>
    </location>
</feature>
<accession>A0AAU9X9Z1</accession>
<dbReference type="InterPro" id="IPR036259">
    <property type="entry name" value="MFS_trans_sf"/>
</dbReference>
<feature type="transmembrane region" description="Helical" evidence="1">
    <location>
        <begin position="179"/>
        <end position="203"/>
    </location>
</feature>
<evidence type="ECO:0008006" key="4">
    <source>
        <dbReference type="Google" id="ProtNLM"/>
    </source>
</evidence>
<protein>
    <recommendedName>
        <fullName evidence="4">Major facilitator superfamily (MFS) profile domain-containing protein</fullName>
    </recommendedName>
</protein>
<dbReference type="PANTHER" id="PTHR11360:SF251">
    <property type="entry name" value="MAJOR FACILITATOR SUPERFAMILY (MFS) PROFILE DOMAIN-CONTAINING PROTEIN"/>
    <property type="match status" value="1"/>
</dbReference>
<feature type="transmembrane region" description="Helical" evidence="1">
    <location>
        <begin position="85"/>
        <end position="107"/>
    </location>
</feature>
<dbReference type="InterPro" id="IPR050327">
    <property type="entry name" value="Proton-linked_MCT"/>
</dbReference>
<keyword evidence="3" id="KW-1185">Reference proteome</keyword>
<feature type="transmembrane region" description="Helical" evidence="1">
    <location>
        <begin position="24"/>
        <end position="50"/>
    </location>
</feature>
<dbReference type="Pfam" id="PF07690">
    <property type="entry name" value="MFS_1"/>
    <property type="match status" value="1"/>
</dbReference>
<organism evidence="2 3">
    <name type="scientific">Pocillopora meandrina</name>
    <dbReference type="NCBI Taxonomy" id="46732"/>
    <lineage>
        <taxon>Eukaryota</taxon>
        <taxon>Metazoa</taxon>
        <taxon>Cnidaria</taxon>
        <taxon>Anthozoa</taxon>
        <taxon>Hexacorallia</taxon>
        <taxon>Scleractinia</taxon>
        <taxon>Astrocoeniina</taxon>
        <taxon>Pocilloporidae</taxon>
        <taxon>Pocillopora</taxon>
    </lineage>
</organism>
<gene>
    <name evidence="2" type="ORF">PMEA_00019184</name>
</gene>
<dbReference type="AlphaFoldDB" id="A0AAU9X9Z1"/>